<feature type="chain" id="PRO_5040138232" evidence="2">
    <location>
        <begin position="22"/>
        <end position="637"/>
    </location>
</feature>
<evidence type="ECO:0000256" key="2">
    <source>
        <dbReference type="SAM" id="SignalP"/>
    </source>
</evidence>
<keyword evidence="2" id="KW-0732">Signal</keyword>
<dbReference type="EMBL" id="JAIZAY010000008">
    <property type="protein sequence ID" value="KAJ8036821.1"/>
    <property type="molecule type" value="Genomic_DNA"/>
</dbReference>
<dbReference type="PANTHER" id="PTHR43539">
    <property type="entry name" value="FLAVIN-BINDING MONOOXYGENASE-LIKE PROTEIN (AFU_ORTHOLOGUE AFUA_4G09220)"/>
    <property type="match status" value="1"/>
</dbReference>
<dbReference type="InterPro" id="IPR036188">
    <property type="entry name" value="FAD/NAD-bd_sf"/>
</dbReference>
<feature type="signal peptide" evidence="2">
    <location>
        <begin position="1"/>
        <end position="21"/>
    </location>
</feature>
<dbReference type="GO" id="GO:0036503">
    <property type="term" value="P:ERAD pathway"/>
    <property type="evidence" value="ECO:0007669"/>
    <property type="project" value="TreeGrafter"/>
</dbReference>
<organism evidence="3 4">
    <name type="scientific">Holothuria leucospilota</name>
    <name type="common">Black long sea cucumber</name>
    <name type="synonym">Mertensiothuria leucospilota</name>
    <dbReference type="NCBI Taxonomy" id="206669"/>
    <lineage>
        <taxon>Eukaryota</taxon>
        <taxon>Metazoa</taxon>
        <taxon>Echinodermata</taxon>
        <taxon>Eleutherozoa</taxon>
        <taxon>Echinozoa</taxon>
        <taxon>Holothuroidea</taxon>
        <taxon>Aspidochirotacea</taxon>
        <taxon>Aspidochirotida</taxon>
        <taxon>Holothuriidae</taxon>
        <taxon>Holothuria</taxon>
    </lineage>
</organism>
<reference evidence="3" key="1">
    <citation type="submission" date="2021-10" db="EMBL/GenBank/DDBJ databases">
        <title>Tropical sea cucumber genome reveals ecological adaptation and Cuvierian tubules defense mechanism.</title>
        <authorList>
            <person name="Chen T."/>
        </authorList>
    </citation>
    <scope>NUCLEOTIDE SEQUENCE</scope>
    <source>
        <strain evidence="3">Nanhai2018</strain>
        <tissue evidence="3">Muscle</tissue>
    </source>
</reference>
<accession>A0A9Q1C1B2</accession>
<evidence type="ECO:0000313" key="4">
    <source>
        <dbReference type="Proteomes" id="UP001152320"/>
    </source>
</evidence>
<comment type="caution">
    <text evidence="3">The sequence shown here is derived from an EMBL/GenBank/DDBJ whole genome shotgun (WGS) entry which is preliminary data.</text>
</comment>
<dbReference type="AlphaFoldDB" id="A0A9Q1C1B2"/>
<dbReference type="GO" id="GO:0050660">
    <property type="term" value="F:flavin adenine dinucleotide binding"/>
    <property type="evidence" value="ECO:0007669"/>
    <property type="project" value="TreeGrafter"/>
</dbReference>
<keyword evidence="4" id="KW-1185">Reference proteome</keyword>
<name>A0A9Q1C1B2_HOLLE</name>
<dbReference type="GO" id="GO:0005788">
    <property type="term" value="C:endoplasmic reticulum lumen"/>
    <property type="evidence" value="ECO:0007669"/>
    <property type="project" value="TreeGrafter"/>
</dbReference>
<dbReference type="OrthoDB" id="66881at2759"/>
<keyword evidence="1" id="KW-0560">Oxidoreductase</keyword>
<dbReference type="Gene3D" id="3.50.50.60">
    <property type="entry name" value="FAD/NAD(P)-binding domain"/>
    <property type="match status" value="2"/>
</dbReference>
<evidence type="ECO:0000313" key="3">
    <source>
        <dbReference type="EMBL" id="KAJ8036821.1"/>
    </source>
</evidence>
<dbReference type="PRINTS" id="PR00368">
    <property type="entry name" value="FADPNR"/>
</dbReference>
<dbReference type="Proteomes" id="UP001152320">
    <property type="component" value="Chromosome 8"/>
</dbReference>
<dbReference type="FunFam" id="3.50.50.60:FF:000521">
    <property type="entry name" value="FAD dependent oxidoreductase domain containing 2"/>
    <property type="match status" value="1"/>
</dbReference>
<dbReference type="Pfam" id="PF13738">
    <property type="entry name" value="Pyr_redox_3"/>
    <property type="match status" value="1"/>
</dbReference>
<dbReference type="SUPFAM" id="SSF51905">
    <property type="entry name" value="FAD/NAD(P)-binding domain"/>
    <property type="match status" value="1"/>
</dbReference>
<dbReference type="GO" id="GO:0004497">
    <property type="term" value="F:monooxygenase activity"/>
    <property type="evidence" value="ECO:0007669"/>
    <property type="project" value="TreeGrafter"/>
</dbReference>
<protein>
    <submittedName>
        <fullName evidence="3">FAD-dependent oxidoreductase domain-containing protein 2</fullName>
    </submittedName>
</protein>
<dbReference type="InterPro" id="IPR050982">
    <property type="entry name" value="Auxin_biosynth/cation_transpt"/>
</dbReference>
<evidence type="ECO:0000256" key="1">
    <source>
        <dbReference type="ARBA" id="ARBA00023002"/>
    </source>
</evidence>
<dbReference type="PANTHER" id="PTHR43539:SF23">
    <property type="entry name" value="FAD-DEPENDENT OXIDOREDUCTASE DOMAIN-CONTAINING PROTEIN 2"/>
    <property type="match status" value="1"/>
</dbReference>
<proteinExistence type="predicted"/>
<sequence>MGLSLLLKLTTLMLCLFGNSGSESHSNVQWDYCVIGAGPGGLQMGYFLDRAARNYIIFEKGNTSGTFFQFYPRHRKLISINKRHTGKTNKEFNLRHDWNSLISDDETLQMRHYSKEFFPHADDYVRYLKDYSERLGLKIQYNTVISNISRHGPNSTHTDYFTMLDQENTMYTCKYVIVATGVSIPRVPNFSGVELSEGYESLSLDREEFEGQSVLILGRGNSAFETADHIIGSTSVIHMMARSRVRLAWATHYVGDLRAVNNGLLDTYQLKSLDGIIEGDVHELLLTKASNGKILLDISDSFKFKAPVHMTNNSNEEEYIIPDNFPLRDSYDRVIRCLGFQFDFKIFDNDTRPGSRQSGKYPRIKPDYEADGIPGLYFAGTNSHSLDFRKSAGGFIHGFRYTARALHRTLEYRNHQVPWPSVNIQPITGLLDHIIKRMNEASGLYQMFVILADVVILHRNGMEFEYLEEFPLKMIHKLEEMTGRRGDEYIVIAMEYGKHFSGPGEDIFRSERATGEPQEAHTSNFLHPVLYYYKSLPTEEDMKNIEKSHDVLPTPHALHHIVEDFLTDWTAPISHVLVLRRFLETVLKKDLRNFWNHQCFELALTYDTLPVSCQWYLHGHSVPGNEELWNLAHDISV</sequence>
<gene>
    <name evidence="3" type="ORF">HOLleu_17464</name>
</gene>